<protein>
    <submittedName>
        <fullName evidence="1">Uncharacterized protein</fullName>
    </submittedName>
</protein>
<dbReference type="AlphaFoldDB" id="A0A4Y2IND8"/>
<evidence type="ECO:0000313" key="2">
    <source>
        <dbReference type="Proteomes" id="UP000499080"/>
    </source>
</evidence>
<evidence type="ECO:0000313" key="1">
    <source>
        <dbReference type="EMBL" id="GBM79154.1"/>
    </source>
</evidence>
<organism evidence="1 2">
    <name type="scientific">Araneus ventricosus</name>
    <name type="common">Orbweaver spider</name>
    <name type="synonym">Epeira ventricosa</name>
    <dbReference type="NCBI Taxonomy" id="182803"/>
    <lineage>
        <taxon>Eukaryota</taxon>
        <taxon>Metazoa</taxon>
        <taxon>Ecdysozoa</taxon>
        <taxon>Arthropoda</taxon>
        <taxon>Chelicerata</taxon>
        <taxon>Arachnida</taxon>
        <taxon>Araneae</taxon>
        <taxon>Araneomorphae</taxon>
        <taxon>Entelegynae</taxon>
        <taxon>Araneoidea</taxon>
        <taxon>Araneidae</taxon>
        <taxon>Araneus</taxon>
    </lineage>
</organism>
<dbReference type="EMBL" id="BGPR01002805">
    <property type="protein sequence ID" value="GBM79154.1"/>
    <property type="molecule type" value="Genomic_DNA"/>
</dbReference>
<gene>
    <name evidence="1" type="ORF">AVEN_86234_1</name>
</gene>
<sequence>MRAICWVGIFQKFGETPSLTRIVFPQCHLIKDSGGSHRFRTMSLSQRFKRFGILKFSQLRDLRSCLQKTQLSIFSTRQLKYSFNFLTNEQPMERTSRPSAELMFAHGVIPWIRLFQKEICEDFVFDV</sequence>
<accession>A0A4Y2IND8</accession>
<comment type="caution">
    <text evidence="1">The sequence shown here is derived from an EMBL/GenBank/DDBJ whole genome shotgun (WGS) entry which is preliminary data.</text>
</comment>
<dbReference type="Proteomes" id="UP000499080">
    <property type="component" value="Unassembled WGS sequence"/>
</dbReference>
<name>A0A4Y2IND8_ARAVE</name>
<proteinExistence type="predicted"/>
<keyword evidence="2" id="KW-1185">Reference proteome</keyword>
<reference evidence="1 2" key="1">
    <citation type="journal article" date="2019" name="Sci. Rep.">
        <title>Orb-weaving spider Araneus ventricosus genome elucidates the spidroin gene catalogue.</title>
        <authorList>
            <person name="Kono N."/>
            <person name="Nakamura H."/>
            <person name="Ohtoshi R."/>
            <person name="Moran D.A.P."/>
            <person name="Shinohara A."/>
            <person name="Yoshida Y."/>
            <person name="Fujiwara M."/>
            <person name="Mori M."/>
            <person name="Tomita M."/>
            <person name="Arakawa K."/>
        </authorList>
    </citation>
    <scope>NUCLEOTIDE SEQUENCE [LARGE SCALE GENOMIC DNA]</scope>
</reference>